<dbReference type="EMBL" id="UINC01048065">
    <property type="protein sequence ID" value="SVB58137.1"/>
    <property type="molecule type" value="Genomic_DNA"/>
</dbReference>
<dbReference type="InterPro" id="IPR018110">
    <property type="entry name" value="Mandel_Rmase/mucon_lact_enz_CS"/>
</dbReference>
<dbReference type="SUPFAM" id="SSF54826">
    <property type="entry name" value="Enolase N-terminal domain-like"/>
    <property type="match status" value="1"/>
</dbReference>
<feature type="domain" description="Mandelate racemase/muconate lactonizing enzyme N-terminal" evidence="1">
    <location>
        <begin position="8"/>
        <end position="115"/>
    </location>
</feature>
<sequence>MGTITIKDVQIIMTQPAGSRLIIVKLITSEPGLYGLGCATFTQRFNAVHTAIERHLKPFLIGREVDRIEEIYQMSCVHSYWRNGPVLNNAISGVDQALWDIKGKRAGMPVYQLLGGKCREA</sequence>
<reference evidence="2" key="1">
    <citation type="submission" date="2018-05" db="EMBL/GenBank/DDBJ databases">
        <authorList>
            <person name="Lanie J.A."/>
            <person name="Ng W.-L."/>
            <person name="Kazmierczak K.M."/>
            <person name="Andrzejewski T.M."/>
            <person name="Davidsen T.M."/>
            <person name="Wayne K.J."/>
            <person name="Tettelin H."/>
            <person name="Glass J.I."/>
            <person name="Rusch D."/>
            <person name="Podicherti R."/>
            <person name="Tsui H.-C.T."/>
            <person name="Winkler M.E."/>
        </authorList>
    </citation>
    <scope>NUCLEOTIDE SEQUENCE</scope>
</reference>
<dbReference type="InterPro" id="IPR013341">
    <property type="entry name" value="Mandelate_racemase_N_dom"/>
</dbReference>
<feature type="non-terminal residue" evidence="2">
    <location>
        <position position="121"/>
    </location>
</feature>
<evidence type="ECO:0000259" key="1">
    <source>
        <dbReference type="Pfam" id="PF02746"/>
    </source>
</evidence>
<dbReference type="Pfam" id="PF02746">
    <property type="entry name" value="MR_MLE_N"/>
    <property type="match status" value="1"/>
</dbReference>
<dbReference type="Gene3D" id="3.20.20.120">
    <property type="entry name" value="Enolase-like C-terminal domain"/>
    <property type="match status" value="1"/>
</dbReference>
<dbReference type="PANTHER" id="PTHR48080:SF6">
    <property type="entry name" value="STARVATION-SENSING PROTEIN RSPA"/>
    <property type="match status" value="1"/>
</dbReference>
<dbReference type="InterPro" id="IPR036849">
    <property type="entry name" value="Enolase-like_C_sf"/>
</dbReference>
<dbReference type="InterPro" id="IPR034593">
    <property type="entry name" value="DgoD-like"/>
</dbReference>
<gene>
    <name evidence="2" type="ORF">METZ01_LOCUS210991</name>
</gene>
<dbReference type="PROSITE" id="PS00908">
    <property type="entry name" value="MR_MLE_1"/>
    <property type="match status" value="1"/>
</dbReference>
<organism evidence="2">
    <name type="scientific">marine metagenome</name>
    <dbReference type="NCBI Taxonomy" id="408172"/>
    <lineage>
        <taxon>unclassified sequences</taxon>
        <taxon>metagenomes</taxon>
        <taxon>ecological metagenomes</taxon>
    </lineage>
</organism>
<dbReference type="Gene3D" id="3.30.390.10">
    <property type="entry name" value="Enolase-like, N-terminal domain"/>
    <property type="match status" value="1"/>
</dbReference>
<evidence type="ECO:0000313" key="2">
    <source>
        <dbReference type="EMBL" id="SVB58137.1"/>
    </source>
</evidence>
<dbReference type="PANTHER" id="PTHR48080">
    <property type="entry name" value="D-GALACTONATE DEHYDRATASE-RELATED"/>
    <property type="match status" value="1"/>
</dbReference>
<proteinExistence type="predicted"/>
<protein>
    <recommendedName>
        <fullName evidence="1">Mandelate racemase/muconate lactonizing enzyme N-terminal domain-containing protein</fullName>
    </recommendedName>
</protein>
<dbReference type="InterPro" id="IPR029017">
    <property type="entry name" value="Enolase-like_N"/>
</dbReference>
<dbReference type="AlphaFoldDB" id="A0A382F7S7"/>
<name>A0A382F7S7_9ZZZZ</name>
<accession>A0A382F7S7</accession>
<dbReference type="GO" id="GO:0009063">
    <property type="term" value="P:amino acid catabolic process"/>
    <property type="evidence" value="ECO:0007669"/>
    <property type="project" value="InterPro"/>
</dbReference>